<evidence type="ECO:0000313" key="1">
    <source>
        <dbReference type="EMBL" id="EDH8304196.1"/>
    </source>
</evidence>
<dbReference type="PANTHER" id="PTHR12521:SF0">
    <property type="entry name" value="ADP-RIBOSE GLYCOHYDROLASE OARD1"/>
    <property type="match status" value="1"/>
</dbReference>
<dbReference type="PANTHER" id="PTHR12521">
    <property type="entry name" value="PROTEIN C6ORF130"/>
    <property type="match status" value="1"/>
</dbReference>
<dbReference type="Gene3D" id="3.40.220.10">
    <property type="entry name" value="Leucine Aminopeptidase, subunit E, domain 1"/>
    <property type="match status" value="1"/>
</dbReference>
<accession>A0A635RBS4</accession>
<sequence length="174" mass="19795">MLTSLGKTVMLTILPESVIDNDLFNAPERFKVVTINCVGAMGRGIALACRERYPGLYQDYRERCFANEIRIGNVYVYPEENCILLPTKTHWKLKSQVSYVIAGITALADAAENLEGGVALPPLGMANGWLTKAERQQIFLFIEKKLVPRRQHYRFYLPDTLYQEAKPLIPNLFK</sequence>
<evidence type="ECO:0008006" key="2">
    <source>
        <dbReference type="Google" id="ProtNLM"/>
    </source>
</evidence>
<reference evidence="1" key="1">
    <citation type="submission" date="2018-07" db="EMBL/GenBank/DDBJ databases">
        <authorList>
            <person name="Ashton P.M."/>
            <person name="Dallman T."/>
            <person name="Nair S."/>
            <person name="De Pinna E."/>
            <person name="Peters T."/>
            <person name="Grant K."/>
        </authorList>
    </citation>
    <scope>NUCLEOTIDE SEQUENCE</scope>
    <source>
        <strain evidence="1">368335</strain>
    </source>
</reference>
<name>A0A635RBS4_SALET</name>
<comment type="caution">
    <text evidence="1">The sequence shown here is derived from an EMBL/GenBank/DDBJ whole genome shotgun (WGS) entry which is preliminary data.</text>
</comment>
<gene>
    <name evidence="1" type="ORF">CB695_22290</name>
</gene>
<dbReference type="InterPro" id="IPR050892">
    <property type="entry name" value="ADP-ribose_metab_enzymes"/>
</dbReference>
<protein>
    <recommendedName>
        <fullName evidence="2">Macro domain-containing protein</fullName>
    </recommendedName>
</protein>
<dbReference type="EMBL" id="AAMIYH010000027">
    <property type="protein sequence ID" value="EDH8304196.1"/>
    <property type="molecule type" value="Genomic_DNA"/>
</dbReference>
<dbReference type="SUPFAM" id="SSF52949">
    <property type="entry name" value="Macro domain-like"/>
    <property type="match status" value="1"/>
</dbReference>
<organism evidence="1">
    <name type="scientific">Salmonella enterica subsp. enterica serovar Chester</name>
    <dbReference type="NCBI Taxonomy" id="149386"/>
    <lineage>
        <taxon>Bacteria</taxon>
        <taxon>Pseudomonadati</taxon>
        <taxon>Pseudomonadota</taxon>
        <taxon>Gammaproteobacteria</taxon>
        <taxon>Enterobacterales</taxon>
        <taxon>Enterobacteriaceae</taxon>
        <taxon>Salmonella</taxon>
    </lineage>
</organism>
<dbReference type="InterPro" id="IPR043472">
    <property type="entry name" value="Macro_dom-like"/>
</dbReference>
<proteinExistence type="predicted"/>
<dbReference type="AlphaFoldDB" id="A0A635RBS4"/>
<dbReference type="GO" id="GO:0140291">
    <property type="term" value="P:peptidyl-glutamate ADP-deribosylation"/>
    <property type="evidence" value="ECO:0007669"/>
    <property type="project" value="TreeGrafter"/>
</dbReference>